<keyword evidence="3" id="KW-0815">Transposition</keyword>
<sequence length="405" mass="45083">MSRNRSSRARKCPLCGRPMRGNGFTKAGSRRWRCDECRLSTTAKREDSTRMAEFRAFLAWLTGKDSMGEAAARLGITRQAFSARVAWCWNVEPVLPPVPRFHRYVMADGTYVPYGWCLLVLTGEDGRPVKWQWCSTETKPAYLQLFHGVRGPGLLVSDGGQGCLAAAGTRWKGVAVQRCLVHVLRNTRVDLTNKPKSGAGKALLKLARGLTKIRTADEAAAWLAELNAWHGEHGDYLKERTTARQDPAHAKGRKWWWTHERLRRAYFRLVRLNRAGMLFAFCDPAVVGDGDSLPSTANQLEGGVNAVVKRTLDHHRGLSEEHMKRCCEWAVYMLTAEPDPVSFVTPDHWKSIRKEPAEDDAPTSGTLTGVQLPAAGIDAYEGGFGIRKGWAGRSLAHRHASDTHG</sequence>
<organism evidence="6 7">
    <name type="scientific">Bifidobacterium callitrichidarum</name>
    <dbReference type="NCBI Taxonomy" id="2052941"/>
    <lineage>
        <taxon>Bacteria</taxon>
        <taxon>Bacillati</taxon>
        <taxon>Actinomycetota</taxon>
        <taxon>Actinomycetes</taxon>
        <taxon>Bifidobacteriales</taxon>
        <taxon>Bifidobacteriaceae</taxon>
        <taxon>Bifidobacterium</taxon>
    </lineage>
</organism>
<gene>
    <name evidence="6" type="ORF">DF196_10535</name>
</gene>
<protein>
    <submittedName>
        <fullName evidence="6">IS1249 family transposase</fullName>
    </submittedName>
</protein>
<dbReference type="Proteomes" id="UP000245876">
    <property type="component" value="Unassembled WGS sequence"/>
</dbReference>
<evidence type="ECO:0000256" key="3">
    <source>
        <dbReference type="ARBA" id="ARBA00022578"/>
    </source>
</evidence>
<dbReference type="NCBIfam" id="NF033544">
    <property type="entry name" value="transpos_IS1249"/>
    <property type="match status" value="1"/>
</dbReference>
<proteinExistence type="inferred from homology"/>
<dbReference type="AlphaFoldDB" id="A0A2U2N2Y0"/>
<evidence type="ECO:0000256" key="5">
    <source>
        <dbReference type="ARBA" id="ARBA00023172"/>
    </source>
</evidence>
<dbReference type="InterPro" id="IPR001207">
    <property type="entry name" value="Transposase_mutator"/>
</dbReference>
<evidence type="ECO:0000256" key="4">
    <source>
        <dbReference type="ARBA" id="ARBA00023125"/>
    </source>
</evidence>
<comment type="caution">
    <text evidence="6">The sequence shown here is derived from an EMBL/GenBank/DDBJ whole genome shotgun (WGS) entry which is preliminary data.</text>
</comment>
<keyword evidence="5" id="KW-0233">DNA recombination</keyword>
<evidence type="ECO:0000256" key="2">
    <source>
        <dbReference type="ARBA" id="ARBA00010961"/>
    </source>
</evidence>
<dbReference type="Pfam" id="PF00872">
    <property type="entry name" value="Transposase_mut"/>
    <property type="match status" value="1"/>
</dbReference>
<keyword evidence="7" id="KW-1185">Reference proteome</keyword>
<dbReference type="GO" id="GO:0006313">
    <property type="term" value="P:DNA transposition"/>
    <property type="evidence" value="ECO:0007669"/>
    <property type="project" value="InterPro"/>
</dbReference>
<keyword evidence="4" id="KW-0238">DNA-binding</keyword>
<evidence type="ECO:0000256" key="1">
    <source>
        <dbReference type="ARBA" id="ARBA00002190"/>
    </source>
</evidence>
<evidence type="ECO:0000313" key="7">
    <source>
        <dbReference type="Proteomes" id="UP000245876"/>
    </source>
</evidence>
<dbReference type="GO" id="GO:0003677">
    <property type="term" value="F:DNA binding"/>
    <property type="evidence" value="ECO:0007669"/>
    <property type="project" value="UniProtKB-KW"/>
</dbReference>
<comment type="similarity">
    <text evidence="2">Belongs to the transposase mutator family.</text>
</comment>
<accession>A0A2U2N2Y0</accession>
<dbReference type="InterPro" id="IPR048004">
    <property type="entry name" value="IS1249_transpos"/>
</dbReference>
<dbReference type="EMBL" id="QFFM01000025">
    <property type="protein sequence ID" value="PWG63595.1"/>
    <property type="molecule type" value="Genomic_DNA"/>
</dbReference>
<dbReference type="GO" id="GO:0004803">
    <property type="term" value="F:transposase activity"/>
    <property type="evidence" value="ECO:0007669"/>
    <property type="project" value="InterPro"/>
</dbReference>
<dbReference type="RefSeq" id="WP_109057777.1">
    <property type="nucleotide sequence ID" value="NZ_QFFM01000025.1"/>
</dbReference>
<evidence type="ECO:0000313" key="6">
    <source>
        <dbReference type="EMBL" id="PWG63595.1"/>
    </source>
</evidence>
<reference evidence="6 7" key="1">
    <citation type="journal article" date="2018" name="Int. J. Syst. Evol. Microbiol.">
        <title>Bifidobacterium callitrichidarum sp. nov. from the faeces of the emperor tamarin (Saguinus imperator).</title>
        <authorList>
            <person name="Modesto M."/>
            <person name="Michelini S."/>
            <person name="Sansosti M.C."/>
            <person name="De Filippo C."/>
            <person name="Cavalieri D."/>
            <person name="Qvirist L."/>
            <person name="Andlid T."/>
            <person name="Spiezio C."/>
            <person name="Sandri C."/>
            <person name="Pascarelli S."/>
            <person name="Sgorbati B."/>
            <person name="Mattarelli P."/>
        </authorList>
    </citation>
    <scope>NUCLEOTIDE SEQUENCE [LARGE SCALE GENOMIC DNA]</scope>
    <source>
        <strain evidence="6 7">TRI 5</strain>
    </source>
</reference>
<comment type="function">
    <text evidence="1">Required for the transposition of the insertion element.</text>
</comment>
<name>A0A2U2N2Y0_9BIFI</name>